<dbReference type="Gene3D" id="3.40.640.10">
    <property type="entry name" value="Type I PLP-dependent aspartate aminotransferase-like (Major domain)"/>
    <property type="match status" value="1"/>
</dbReference>
<dbReference type="InterPro" id="IPR015422">
    <property type="entry name" value="PyrdxlP-dep_Trfase_small"/>
</dbReference>
<dbReference type="NCBIfam" id="NF009055">
    <property type="entry name" value="PRK12389.1"/>
    <property type="match status" value="1"/>
</dbReference>
<name>A0A417YJL1_9BACI</name>
<protein>
    <recommendedName>
        <fullName evidence="9">Glutamate-1-semialdehyde 2,1-aminomutase</fullName>
        <shortName evidence="9">GSA</shortName>
        <ecNumber evidence="9">5.4.3.8</ecNumber>
    </recommendedName>
    <alternativeName>
        <fullName evidence="9">Glutamate-1-semialdehyde aminotransferase</fullName>
        <shortName evidence="9">GSA-AT</shortName>
    </alternativeName>
</protein>
<reference evidence="10 11" key="1">
    <citation type="journal article" date="2017" name="Int. J. Syst. Evol. Microbiol.">
        <title>Bacillus notoginsengisoli sp. nov., a novel bacterium isolated from the rhizosphere of Panax notoginseng.</title>
        <authorList>
            <person name="Zhang M.Y."/>
            <person name="Cheng J."/>
            <person name="Cai Y."/>
            <person name="Zhang T.Y."/>
            <person name="Wu Y.Y."/>
            <person name="Manikprabhu D."/>
            <person name="Li W.J."/>
            <person name="Zhang Y.X."/>
        </authorList>
    </citation>
    <scope>NUCLEOTIDE SEQUENCE [LARGE SCALE GENOMIC DNA]</scope>
    <source>
        <strain evidence="10 11">JCM 30743</strain>
    </source>
</reference>
<evidence type="ECO:0000256" key="8">
    <source>
        <dbReference type="ARBA" id="ARBA00023244"/>
    </source>
</evidence>
<keyword evidence="5 9" id="KW-0963">Cytoplasm</keyword>
<comment type="similarity">
    <text evidence="4 9">Belongs to the class-III pyridoxal-phosphate-dependent aminotransferase family. HemL subfamily.</text>
</comment>
<dbReference type="NCBIfam" id="NF000818">
    <property type="entry name" value="PRK00062.1"/>
    <property type="match status" value="1"/>
</dbReference>
<dbReference type="EMBL" id="QWEG01000017">
    <property type="protein sequence ID" value="RHW33336.1"/>
    <property type="molecule type" value="Genomic_DNA"/>
</dbReference>
<dbReference type="NCBIfam" id="TIGR00713">
    <property type="entry name" value="hemL"/>
    <property type="match status" value="1"/>
</dbReference>
<dbReference type="FunFam" id="3.40.640.10:FF:000021">
    <property type="entry name" value="Glutamate-1-semialdehyde 2,1-aminomutase"/>
    <property type="match status" value="1"/>
</dbReference>
<comment type="pathway">
    <text evidence="3">Porphyrin-containing compound metabolism; protoporphyrin-IX biosynthesis; 5-aminolevulinate from L-glutamyl-tRNA(Glu): step 2/2.</text>
</comment>
<comment type="subcellular location">
    <subcellularLocation>
        <location evidence="9">Cytoplasm</location>
    </subcellularLocation>
</comment>
<keyword evidence="11" id="KW-1185">Reference proteome</keyword>
<evidence type="ECO:0000256" key="5">
    <source>
        <dbReference type="ARBA" id="ARBA00022490"/>
    </source>
</evidence>
<proteinExistence type="inferred from homology"/>
<keyword evidence="8 9" id="KW-0627">Porphyrin biosynthesis</keyword>
<evidence type="ECO:0000313" key="10">
    <source>
        <dbReference type="EMBL" id="RHW33336.1"/>
    </source>
</evidence>
<evidence type="ECO:0000256" key="3">
    <source>
        <dbReference type="ARBA" id="ARBA00004819"/>
    </source>
</evidence>
<comment type="subunit">
    <text evidence="9">Homodimer.</text>
</comment>
<evidence type="ECO:0000256" key="6">
    <source>
        <dbReference type="ARBA" id="ARBA00022898"/>
    </source>
</evidence>
<evidence type="ECO:0000256" key="2">
    <source>
        <dbReference type="ARBA" id="ARBA00001933"/>
    </source>
</evidence>
<accession>A0A417YJL1</accession>
<sequence>MNFSNSEKLHSEALEHIVGGVNSPSRSYKAVGGGSPVVMERAAGAYFWDVDGNQYIDYLAAYGPIITGHAHPHITKAITKAAETGVLYGTPTPHEITLAKMLKEAMPGMDKVRFVNSGTEAVMTTIRVARAYTGRDKIIKFAGCYHGHSDLVLVAAGSGPSTLGTPDSAGVPKSIAQEVITVPFNEVDPLKEALEKWGDQVAAVMIEPIVGNFGIVEPKPGFLEQVKELTHEAGALLIFDEVITAFRFMYGGAQDMLGITPDLTALGKIIGGGLPIGAYGGKQEIMEKVAPLGPAYQAGTMAGNPASMLSGIACLEVLKQEGVYDYLDRLGEMLENGILEAAELHGVPITINRLKGALTIYFTKEKVVNYDQAENTDGEMFARFFKLMLHQGINLAPSKYEAWFLTIAHSEEDIEATLHAVDQAFYQLMND</sequence>
<evidence type="ECO:0000256" key="9">
    <source>
        <dbReference type="HAMAP-Rule" id="MF_00375"/>
    </source>
</evidence>
<keyword evidence="6 9" id="KW-0663">Pyridoxal phosphate</keyword>
<dbReference type="UniPathway" id="UPA00251">
    <property type="reaction ID" value="UER00317"/>
</dbReference>
<dbReference type="PROSITE" id="PS00600">
    <property type="entry name" value="AA_TRANSFER_CLASS_3"/>
    <property type="match status" value="1"/>
</dbReference>
<dbReference type="InterPro" id="IPR015424">
    <property type="entry name" value="PyrdxlP-dep_Trfase"/>
</dbReference>
<keyword evidence="7 9" id="KW-0413">Isomerase</keyword>
<dbReference type="HAMAP" id="MF_00375">
    <property type="entry name" value="HemL_aminotrans_3"/>
    <property type="match status" value="1"/>
</dbReference>
<comment type="caution">
    <text evidence="10">The sequence shown here is derived from an EMBL/GenBank/DDBJ whole genome shotgun (WGS) entry which is preliminary data.</text>
</comment>
<comment type="catalytic activity">
    <reaction evidence="1 9">
        <text>(S)-4-amino-5-oxopentanoate = 5-aminolevulinate</text>
        <dbReference type="Rhea" id="RHEA:14265"/>
        <dbReference type="ChEBI" id="CHEBI:57501"/>
        <dbReference type="ChEBI" id="CHEBI:356416"/>
        <dbReference type="EC" id="5.4.3.8"/>
    </reaction>
</comment>
<dbReference type="GO" id="GO:0042286">
    <property type="term" value="F:glutamate-1-semialdehyde 2,1-aminomutase activity"/>
    <property type="evidence" value="ECO:0007669"/>
    <property type="project" value="UniProtKB-UniRule"/>
</dbReference>
<dbReference type="CDD" id="cd00610">
    <property type="entry name" value="OAT_like"/>
    <property type="match status" value="1"/>
</dbReference>
<dbReference type="InterPro" id="IPR049704">
    <property type="entry name" value="Aminotrans_3_PPA_site"/>
</dbReference>
<dbReference type="AlphaFoldDB" id="A0A417YJL1"/>
<dbReference type="RefSeq" id="WP_118924021.1">
    <property type="nucleotide sequence ID" value="NZ_QWEG01000017.1"/>
</dbReference>
<organism evidence="10 11">
    <name type="scientific">Neobacillus notoginsengisoli</name>
    <dbReference type="NCBI Taxonomy" id="1578198"/>
    <lineage>
        <taxon>Bacteria</taxon>
        <taxon>Bacillati</taxon>
        <taxon>Bacillota</taxon>
        <taxon>Bacilli</taxon>
        <taxon>Bacillales</taxon>
        <taxon>Bacillaceae</taxon>
        <taxon>Neobacillus</taxon>
    </lineage>
</organism>
<dbReference type="Gene3D" id="3.90.1150.10">
    <property type="entry name" value="Aspartate Aminotransferase, domain 1"/>
    <property type="match status" value="1"/>
</dbReference>
<dbReference type="InterPro" id="IPR005814">
    <property type="entry name" value="Aminotrans_3"/>
</dbReference>
<dbReference type="GO" id="GO:0006782">
    <property type="term" value="P:protoporphyrinogen IX biosynthetic process"/>
    <property type="evidence" value="ECO:0007669"/>
    <property type="project" value="UniProtKB-UniRule"/>
</dbReference>
<dbReference type="OrthoDB" id="9807885at2"/>
<dbReference type="Proteomes" id="UP000284416">
    <property type="component" value="Unassembled WGS sequence"/>
</dbReference>
<dbReference type="EC" id="5.4.3.8" evidence="9"/>
<dbReference type="InterPro" id="IPR015421">
    <property type="entry name" value="PyrdxlP-dep_Trfase_major"/>
</dbReference>
<evidence type="ECO:0000256" key="7">
    <source>
        <dbReference type="ARBA" id="ARBA00023235"/>
    </source>
</evidence>
<dbReference type="PANTHER" id="PTHR43713:SF1">
    <property type="entry name" value="GLUTAMATE-1-SEMIALDEHYDE 2,1-AMINOMUTASE 2"/>
    <property type="match status" value="1"/>
</dbReference>
<dbReference type="GO" id="GO:0030170">
    <property type="term" value="F:pyridoxal phosphate binding"/>
    <property type="evidence" value="ECO:0007669"/>
    <property type="project" value="InterPro"/>
</dbReference>
<dbReference type="SUPFAM" id="SSF53383">
    <property type="entry name" value="PLP-dependent transferases"/>
    <property type="match status" value="1"/>
</dbReference>
<dbReference type="InterPro" id="IPR004639">
    <property type="entry name" value="4pyrrol_synth_GluAld_NH2Trfase"/>
</dbReference>
<feature type="modified residue" description="N6-(pyridoxal phosphate)lysine" evidence="9">
    <location>
        <position position="268"/>
    </location>
</feature>
<dbReference type="GO" id="GO:0005737">
    <property type="term" value="C:cytoplasm"/>
    <property type="evidence" value="ECO:0007669"/>
    <property type="project" value="UniProtKB-SubCell"/>
</dbReference>
<dbReference type="Pfam" id="PF00202">
    <property type="entry name" value="Aminotran_3"/>
    <property type="match status" value="1"/>
</dbReference>
<evidence type="ECO:0000313" key="11">
    <source>
        <dbReference type="Proteomes" id="UP000284416"/>
    </source>
</evidence>
<comment type="cofactor">
    <cofactor evidence="2 9">
        <name>pyridoxal 5'-phosphate</name>
        <dbReference type="ChEBI" id="CHEBI:597326"/>
    </cofactor>
</comment>
<evidence type="ECO:0000256" key="4">
    <source>
        <dbReference type="ARBA" id="ARBA00008981"/>
    </source>
</evidence>
<dbReference type="GO" id="GO:0008483">
    <property type="term" value="F:transaminase activity"/>
    <property type="evidence" value="ECO:0007669"/>
    <property type="project" value="InterPro"/>
</dbReference>
<dbReference type="PANTHER" id="PTHR43713">
    <property type="entry name" value="GLUTAMATE-1-SEMIALDEHYDE 2,1-AMINOMUTASE"/>
    <property type="match status" value="1"/>
</dbReference>
<gene>
    <name evidence="9" type="primary">hemL</name>
    <name evidence="10" type="ORF">D1B31_20695</name>
</gene>
<evidence type="ECO:0000256" key="1">
    <source>
        <dbReference type="ARBA" id="ARBA00001579"/>
    </source>
</evidence>